<reference evidence="3 4" key="1">
    <citation type="submission" date="2017-02" db="EMBL/GenBank/DDBJ databases">
        <authorList>
            <person name="Peterson S.W."/>
        </authorList>
    </citation>
    <scope>NUCLEOTIDE SEQUENCE [LARGE SCALE GENOMIC DNA]</scope>
    <source>
        <strain evidence="3 4">ATCC 43854</strain>
    </source>
</reference>
<dbReference type="Proteomes" id="UP000190449">
    <property type="component" value="Unassembled WGS sequence"/>
</dbReference>
<proteinExistence type="predicted"/>
<dbReference type="STRING" id="28122.SAMN02745108_02082"/>
<feature type="transmembrane region" description="Helical" evidence="1">
    <location>
        <begin position="259"/>
        <end position="277"/>
    </location>
</feature>
<feature type="transmembrane region" description="Helical" evidence="1">
    <location>
        <begin position="126"/>
        <end position="144"/>
    </location>
</feature>
<sequence>MNCFYKISFAFAVAAFALFPLTDTDVWWHLASARNYLEHGLAQDDPFCWTPSRSPWINVHLYFQLALYGIYKMLGTGGLVLVKSFLWGIVAFLWVLPVQKRISFCTFSVAIFFAFVFRYALECRPILATMTFLGIFWNVLPRLLRPISFRWFLWAFLLLGVEWIWVRSQGLFPLGFVMSACAIFFAWKERQKGERFALTTFFVLLLLVPLLHSQGFWLWRYPFALLDRLMGGSSSAQIFAAEIAENRSPLTLLLNGENALSMLVLLLTILFSGWIILTQKFRSENFRVTWLLVVLFLAISAERNLTLFFFPFVSVILFESRFPVNFQKFNANSFSKKSEQISSGRSALGMLLLAFTLGFFGRSLAAYRNENGWMTVSENRVPAKALIYMQSHPLSENQKLFNDDRSGGYLEFFLPQTKTFVDGRFILKDSTFMANYLEFAREPQTFFSAADSFGISRALLPIRQIPLWQKLDSAFGKNSVWKNIYRDDFYAIWERKIF</sequence>
<evidence type="ECO:0000256" key="1">
    <source>
        <dbReference type="SAM" id="Phobius"/>
    </source>
</evidence>
<keyword evidence="1" id="KW-0472">Membrane</keyword>
<feature type="signal peptide" evidence="2">
    <location>
        <begin position="1"/>
        <end position="17"/>
    </location>
</feature>
<name>A0A1T4PXT7_9BACT</name>
<keyword evidence="1" id="KW-0812">Transmembrane</keyword>
<protein>
    <recommendedName>
        <fullName evidence="5">Dolichyl-phosphate-mannose-protein mannosyltransferase</fullName>
    </recommendedName>
</protein>
<feature type="transmembrane region" description="Helical" evidence="1">
    <location>
        <begin position="149"/>
        <end position="165"/>
    </location>
</feature>
<organism evidence="3 4">
    <name type="scientific">Fibrobacter intestinalis</name>
    <dbReference type="NCBI Taxonomy" id="28122"/>
    <lineage>
        <taxon>Bacteria</taxon>
        <taxon>Pseudomonadati</taxon>
        <taxon>Fibrobacterota</taxon>
        <taxon>Fibrobacteria</taxon>
        <taxon>Fibrobacterales</taxon>
        <taxon>Fibrobacteraceae</taxon>
        <taxon>Fibrobacter</taxon>
    </lineage>
</organism>
<evidence type="ECO:0008006" key="5">
    <source>
        <dbReference type="Google" id="ProtNLM"/>
    </source>
</evidence>
<gene>
    <name evidence="3" type="ORF">SAMN02745108_02082</name>
</gene>
<evidence type="ECO:0000313" key="4">
    <source>
        <dbReference type="Proteomes" id="UP000190449"/>
    </source>
</evidence>
<keyword evidence="1" id="KW-1133">Transmembrane helix</keyword>
<accession>A0A1T4PXT7</accession>
<dbReference type="AlphaFoldDB" id="A0A1T4PXT7"/>
<feature type="transmembrane region" description="Helical" evidence="1">
    <location>
        <begin position="102"/>
        <end position="120"/>
    </location>
</feature>
<evidence type="ECO:0000256" key="2">
    <source>
        <dbReference type="SAM" id="SignalP"/>
    </source>
</evidence>
<dbReference type="RefSeq" id="WP_078776867.1">
    <property type="nucleotide sequence ID" value="NZ_FUWU01000039.1"/>
</dbReference>
<feature type="transmembrane region" description="Helical" evidence="1">
    <location>
        <begin position="171"/>
        <end position="187"/>
    </location>
</feature>
<feature type="transmembrane region" description="Helical" evidence="1">
    <location>
        <begin position="196"/>
        <end position="219"/>
    </location>
</feature>
<keyword evidence="2" id="KW-0732">Signal</keyword>
<feature type="chain" id="PRO_5012978842" description="Dolichyl-phosphate-mannose-protein mannosyltransferase" evidence="2">
    <location>
        <begin position="18"/>
        <end position="498"/>
    </location>
</feature>
<evidence type="ECO:0000313" key="3">
    <source>
        <dbReference type="EMBL" id="SJZ96061.1"/>
    </source>
</evidence>
<dbReference type="EMBL" id="FUWU01000039">
    <property type="protein sequence ID" value="SJZ96061.1"/>
    <property type="molecule type" value="Genomic_DNA"/>
</dbReference>
<feature type="transmembrane region" description="Helical" evidence="1">
    <location>
        <begin position="70"/>
        <end position="95"/>
    </location>
</feature>
<feature type="transmembrane region" description="Helical" evidence="1">
    <location>
        <begin position="347"/>
        <end position="367"/>
    </location>
</feature>